<feature type="transmembrane region" description="Helical" evidence="5">
    <location>
        <begin position="352"/>
        <end position="376"/>
    </location>
</feature>
<dbReference type="RefSeq" id="WP_165001903.1">
    <property type="nucleotide sequence ID" value="NZ_CP064955.1"/>
</dbReference>
<reference evidence="7 8" key="1">
    <citation type="submission" date="2020-11" db="EMBL/GenBank/DDBJ databases">
        <title>Corynebacterium sp. MC1420.</title>
        <authorList>
            <person name="Zhou J."/>
        </authorList>
    </citation>
    <scope>NUCLEOTIDE SEQUENCE [LARGE SCALE GENOMIC DNA]</scope>
    <source>
        <strain evidence="7 8">MC1420</strain>
    </source>
</reference>
<evidence type="ECO:0000256" key="1">
    <source>
        <dbReference type="ARBA" id="ARBA00004141"/>
    </source>
</evidence>
<dbReference type="Pfam" id="PF12698">
    <property type="entry name" value="ABC2_membrane_3"/>
    <property type="match status" value="1"/>
</dbReference>
<evidence type="ECO:0000256" key="4">
    <source>
        <dbReference type="ARBA" id="ARBA00023136"/>
    </source>
</evidence>
<gene>
    <name evidence="7" type="ORF">G7Y29_02935</name>
</gene>
<dbReference type="GO" id="GO:0140359">
    <property type="term" value="F:ABC-type transporter activity"/>
    <property type="evidence" value="ECO:0007669"/>
    <property type="project" value="InterPro"/>
</dbReference>
<dbReference type="PANTHER" id="PTHR43471:SF3">
    <property type="entry name" value="ABC TRANSPORTER PERMEASE PROTEIN NATB"/>
    <property type="match status" value="1"/>
</dbReference>
<feature type="domain" description="ABC-2 type transporter transmembrane" evidence="6">
    <location>
        <begin position="28"/>
        <end position="373"/>
    </location>
</feature>
<evidence type="ECO:0000313" key="8">
    <source>
        <dbReference type="Proteomes" id="UP000594586"/>
    </source>
</evidence>
<feature type="transmembrane region" description="Helical" evidence="5">
    <location>
        <begin position="298"/>
        <end position="316"/>
    </location>
</feature>
<evidence type="ECO:0000256" key="2">
    <source>
        <dbReference type="ARBA" id="ARBA00022692"/>
    </source>
</evidence>
<dbReference type="EMBL" id="CP064955">
    <property type="protein sequence ID" value="QPK83766.1"/>
    <property type="molecule type" value="Genomic_DNA"/>
</dbReference>
<feature type="transmembrane region" description="Helical" evidence="5">
    <location>
        <begin position="227"/>
        <end position="250"/>
    </location>
</feature>
<proteinExistence type="predicted"/>
<keyword evidence="8" id="KW-1185">Reference proteome</keyword>
<evidence type="ECO:0000256" key="5">
    <source>
        <dbReference type="SAM" id="Phobius"/>
    </source>
</evidence>
<name>A0A7T0KN28_9CORY</name>
<feature type="transmembrane region" description="Helical" evidence="5">
    <location>
        <begin position="262"/>
        <end position="286"/>
    </location>
</feature>
<comment type="subcellular location">
    <subcellularLocation>
        <location evidence="1">Membrane</location>
        <topology evidence="1">Multi-pass membrane protein</topology>
    </subcellularLocation>
</comment>
<sequence>MAGNSSYSSTQTITTTAAREIQVLARTKSIWITVALLLVAVVGMIGFFTWQVNKDDAADATPVAVVGVPASAFEGSGFDIREVTDRAEAEQLVRNGDVDTAIVAGPQGWEVLEDGGPSISTVSQIQGIATGYASSQALETLGITAEQYASAVPDTAVTTVDVSDGGERSPADFARLLTAFAALMVIVFTIILFAANIGSRVTAEKSSRVVELVLAAVRPMDFLAGKILGNVIFGFALTALIIGVGAAALAASGLTESIDFDWGILPIMLLAWLLAMLFFGALYAAAGSMVQRTEDLQSTQAPILFLLIGSMYIPLFGWMNTSAAWMQALSWIPPFSIFTAPITYAAGDLTLAQLLGSFALAAAATAAVVWVAARIYRNSILNNGRKMSWRQAITA</sequence>
<dbReference type="PANTHER" id="PTHR43471">
    <property type="entry name" value="ABC TRANSPORTER PERMEASE"/>
    <property type="match status" value="1"/>
</dbReference>
<dbReference type="GO" id="GO:0016020">
    <property type="term" value="C:membrane"/>
    <property type="evidence" value="ECO:0007669"/>
    <property type="project" value="UniProtKB-SubCell"/>
</dbReference>
<accession>A0A7T0KN28</accession>
<keyword evidence="3 5" id="KW-1133">Transmembrane helix</keyword>
<dbReference type="AlphaFoldDB" id="A0A7T0KN28"/>
<feature type="transmembrane region" description="Helical" evidence="5">
    <location>
        <begin position="176"/>
        <end position="197"/>
    </location>
</feature>
<feature type="transmembrane region" description="Helical" evidence="5">
    <location>
        <begin position="30"/>
        <end position="50"/>
    </location>
</feature>
<dbReference type="KEGG" id="cqn:G7Y29_02935"/>
<evidence type="ECO:0000259" key="6">
    <source>
        <dbReference type="Pfam" id="PF12698"/>
    </source>
</evidence>
<organism evidence="7 8">
    <name type="scientific">Corynebacterium qintianiae</name>
    <dbReference type="NCBI Taxonomy" id="2709392"/>
    <lineage>
        <taxon>Bacteria</taxon>
        <taxon>Bacillati</taxon>
        <taxon>Actinomycetota</taxon>
        <taxon>Actinomycetes</taxon>
        <taxon>Mycobacteriales</taxon>
        <taxon>Corynebacteriaceae</taxon>
        <taxon>Corynebacterium</taxon>
    </lineage>
</organism>
<evidence type="ECO:0000313" key="7">
    <source>
        <dbReference type="EMBL" id="QPK83766.1"/>
    </source>
</evidence>
<protein>
    <submittedName>
        <fullName evidence="7">ABC transporter permease</fullName>
    </submittedName>
</protein>
<dbReference type="InterPro" id="IPR013525">
    <property type="entry name" value="ABC2_TM"/>
</dbReference>
<dbReference type="Proteomes" id="UP000594586">
    <property type="component" value="Chromosome"/>
</dbReference>
<keyword evidence="4 5" id="KW-0472">Membrane</keyword>
<keyword evidence="2 5" id="KW-0812">Transmembrane</keyword>
<evidence type="ECO:0000256" key="3">
    <source>
        <dbReference type="ARBA" id="ARBA00022989"/>
    </source>
</evidence>